<dbReference type="InterPro" id="IPR043135">
    <property type="entry name" value="Fur_C"/>
</dbReference>
<dbReference type="GO" id="GO:1900376">
    <property type="term" value="P:regulation of secondary metabolite biosynthetic process"/>
    <property type="evidence" value="ECO:0007669"/>
    <property type="project" value="TreeGrafter"/>
</dbReference>
<comment type="cofactor">
    <cofactor evidence="7">
        <name>Zn(2+)</name>
        <dbReference type="ChEBI" id="CHEBI:29105"/>
    </cofactor>
    <text evidence="7">Binds 1 zinc ion per subunit.</text>
</comment>
<organism evidence="10 11">
    <name type="scientific">Pelistega indica</name>
    <dbReference type="NCBI Taxonomy" id="1414851"/>
    <lineage>
        <taxon>Bacteria</taxon>
        <taxon>Pseudomonadati</taxon>
        <taxon>Pseudomonadota</taxon>
        <taxon>Betaproteobacteria</taxon>
        <taxon>Burkholderiales</taxon>
        <taxon>Alcaligenaceae</taxon>
        <taxon>Pelistega</taxon>
    </lineage>
</organism>
<dbReference type="GO" id="GO:0008270">
    <property type="term" value="F:zinc ion binding"/>
    <property type="evidence" value="ECO:0007669"/>
    <property type="project" value="TreeGrafter"/>
</dbReference>
<evidence type="ECO:0000313" key="10">
    <source>
        <dbReference type="EMBL" id="ETD68921.1"/>
    </source>
</evidence>
<dbReference type="SUPFAM" id="SSF46785">
    <property type="entry name" value="Winged helix' DNA-binding domain"/>
    <property type="match status" value="1"/>
</dbReference>
<keyword evidence="5 9" id="KW-0238">DNA-binding</keyword>
<dbReference type="GO" id="GO:0045892">
    <property type="term" value="P:negative regulation of DNA-templated transcription"/>
    <property type="evidence" value="ECO:0007669"/>
    <property type="project" value="TreeGrafter"/>
</dbReference>
<feature type="binding site" evidence="7">
    <location>
        <position position="114"/>
    </location>
    <ligand>
        <name>Zn(2+)</name>
        <dbReference type="ChEBI" id="CHEBI:29105"/>
    </ligand>
</feature>
<gene>
    <name evidence="9" type="primary">fur</name>
    <name evidence="10" type="ORF">V757_09575</name>
</gene>
<dbReference type="EMBL" id="AYSV01000100">
    <property type="protein sequence ID" value="ETD68921.1"/>
    <property type="molecule type" value="Genomic_DNA"/>
</dbReference>
<feature type="binding site" evidence="7">
    <location>
        <position position="154"/>
    </location>
    <ligand>
        <name>Zn(2+)</name>
        <dbReference type="ChEBI" id="CHEBI:29105"/>
    </ligand>
</feature>
<accession>V8FYH5</accession>
<dbReference type="Gene3D" id="3.30.1490.190">
    <property type="match status" value="1"/>
</dbReference>
<feature type="binding site" evidence="8">
    <location>
        <position position="143"/>
    </location>
    <ligand>
        <name>Fe cation</name>
        <dbReference type="ChEBI" id="CHEBI:24875"/>
    </ligand>
</feature>
<keyword evidence="4 9" id="KW-0805">Transcription regulation</keyword>
<evidence type="ECO:0000256" key="2">
    <source>
        <dbReference type="ARBA" id="ARBA00022491"/>
    </source>
</evidence>
<evidence type="ECO:0000256" key="3">
    <source>
        <dbReference type="ARBA" id="ARBA00022833"/>
    </source>
</evidence>
<dbReference type="CDD" id="cd07153">
    <property type="entry name" value="Fur_like"/>
    <property type="match status" value="1"/>
</dbReference>
<keyword evidence="3 7" id="KW-0862">Zinc</keyword>
<comment type="subcellular location">
    <subcellularLocation>
        <location evidence="9">Cytoplasm</location>
    </subcellularLocation>
</comment>
<evidence type="ECO:0000256" key="4">
    <source>
        <dbReference type="ARBA" id="ARBA00023015"/>
    </source>
</evidence>
<evidence type="ECO:0000256" key="9">
    <source>
        <dbReference type="RuleBase" id="RU364037"/>
    </source>
</evidence>
<dbReference type="InterPro" id="IPR036388">
    <property type="entry name" value="WH-like_DNA-bd_sf"/>
</dbReference>
<dbReference type="OrthoDB" id="9801127at2"/>
<dbReference type="RefSeq" id="WP_023952094.1">
    <property type="nucleotide sequence ID" value="NZ_AYSV01000100.1"/>
</dbReference>
<feature type="binding site" evidence="7">
    <location>
        <position position="151"/>
    </location>
    <ligand>
        <name>Zn(2+)</name>
        <dbReference type="ChEBI" id="CHEBI:29105"/>
    </ligand>
</feature>
<dbReference type="GO" id="GO:0003700">
    <property type="term" value="F:DNA-binding transcription factor activity"/>
    <property type="evidence" value="ECO:0007669"/>
    <property type="project" value="UniProtKB-UniRule"/>
</dbReference>
<dbReference type="InterPro" id="IPR036390">
    <property type="entry name" value="WH_DNA-bd_sf"/>
</dbReference>
<dbReference type="PATRIC" id="fig|1414851.3.peg.1985"/>
<evidence type="ECO:0000256" key="6">
    <source>
        <dbReference type="ARBA" id="ARBA00023163"/>
    </source>
</evidence>
<dbReference type="AlphaFoldDB" id="V8FYH5"/>
<feature type="binding site" evidence="7">
    <location>
        <position position="111"/>
    </location>
    <ligand>
        <name>Zn(2+)</name>
        <dbReference type="ChEBI" id="CHEBI:29105"/>
    </ligand>
</feature>
<dbReference type="PANTHER" id="PTHR33202:SF6">
    <property type="entry name" value="ZINC UPTAKE REGULATION PROTEIN"/>
    <property type="match status" value="1"/>
</dbReference>
<dbReference type="Proteomes" id="UP000018766">
    <property type="component" value="Unassembled WGS sequence"/>
</dbReference>
<keyword evidence="8 9" id="KW-0408">Iron</keyword>
<dbReference type="GO" id="GO:0005829">
    <property type="term" value="C:cytosol"/>
    <property type="evidence" value="ECO:0007669"/>
    <property type="project" value="TreeGrafter"/>
</dbReference>
<comment type="cofactor">
    <cofactor evidence="8">
        <name>Mn(2+)</name>
        <dbReference type="ChEBI" id="CHEBI:29035"/>
    </cofactor>
    <cofactor evidence="8">
        <name>Fe(2+)</name>
        <dbReference type="ChEBI" id="CHEBI:29033"/>
    </cofactor>
    <text evidence="8">Binds 1 Mn(2+) or Fe(2+) ion per subunit.</text>
</comment>
<evidence type="ECO:0000313" key="11">
    <source>
        <dbReference type="Proteomes" id="UP000018766"/>
    </source>
</evidence>
<dbReference type="InterPro" id="IPR002481">
    <property type="entry name" value="FUR"/>
</dbReference>
<sequence length="163" mass="17971">MQSLSPQSVQKSLSEAAALCDARGKRLTPIRAQVLALMLQDGRSLKAYELLSKIQAIMPNAKPATVYRALDFLAEEGFIHRLDAINGWTACQHIHQDHEGHEHHHDLLAVCTECGAVKEISAPDISKKLNALLNDVGFSPNTHETEIRATCSNCKKNHLSKNL</sequence>
<evidence type="ECO:0000256" key="5">
    <source>
        <dbReference type="ARBA" id="ARBA00023125"/>
    </source>
</evidence>
<name>V8FYH5_9BURK</name>
<evidence type="ECO:0000256" key="1">
    <source>
        <dbReference type="ARBA" id="ARBA00007957"/>
    </source>
</evidence>
<keyword evidence="6 9" id="KW-0804">Transcription</keyword>
<keyword evidence="11" id="KW-1185">Reference proteome</keyword>
<evidence type="ECO:0000256" key="7">
    <source>
        <dbReference type="PIRSR" id="PIRSR602481-1"/>
    </source>
</evidence>
<dbReference type="Gene3D" id="1.10.10.10">
    <property type="entry name" value="Winged helix-like DNA-binding domain superfamily/Winged helix DNA-binding domain"/>
    <property type="match status" value="1"/>
</dbReference>
<comment type="subunit">
    <text evidence="9">Homodimer.</text>
</comment>
<proteinExistence type="inferred from homology"/>
<comment type="similarity">
    <text evidence="1 9">Belongs to the Fur family.</text>
</comment>
<reference evidence="10 11" key="1">
    <citation type="submission" date="2013-11" db="EMBL/GenBank/DDBJ databases">
        <title>Genomic analysis of Pelistega sp. HM-7.</title>
        <authorList>
            <person name="Kumbhare S.V."/>
            <person name="Shetty S.A."/>
            <person name="Sharma O."/>
            <person name="Dhotre D.P."/>
        </authorList>
    </citation>
    <scope>NUCLEOTIDE SEQUENCE [LARGE SCALE GENOMIC DNA]</scope>
    <source>
        <strain evidence="10 11">HM-7</strain>
    </source>
</reference>
<keyword evidence="7 9" id="KW-0479">Metal-binding</keyword>
<comment type="caution">
    <text evidence="10">The sequence shown here is derived from an EMBL/GenBank/DDBJ whole genome shotgun (WGS) entry which is preliminary data.</text>
</comment>
<evidence type="ECO:0000256" key="8">
    <source>
        <dbReference type="PIRSR" id="PIRSR602481-2"/>
    </source>
</evidence>
<keyword evidence="9" id="KW-0963">Cytoplasm</keyword>
<dbReference type="Pfam" id="PF01475">
    <property type="entry name" value="FUR"/>
    <property type="match status" value="1"/>
</dbReference>
<dbReference type="GO" id="GO:0000976">
    <property type="term" value="F:transcription cis-regulatory region binding"/>
    <property type="evidence" value="ECO:0007669"/>
    <property type="project" value="TreeGrafter"/>
</dbReference>
<protein>
    <recommendedName>
        <fullName evidence="9">Ferric uptake regulation protein</fullName>
    </recommendedName>
</protein>
<dbReference type="PANTHER" id="PTHR33202">
    <property type="entry name" value="ZINC UPTAKE REGULATION PROTEIN"/>
    <property type="match status" value="1"/>
</dbReference>
<keyword evidence="2 9" id="KW-0678">Repressor</keyword>